<protein>
    <recommendedName>
        <fullName evidence="3">DUF1062 domain-containing protein</fullName>
    </recommendedName>
</protein>
<dbReference type="Pfam" id="PF06353">
    <property type="entry name" value="DUF1062"/>
    <property type="match status" value="1"/>
</dbReference>
<gene>
    <name evidence="1" type="ORF">DRF67_16240</name>
</gene>
<dbReference type="OrthoDB" id="9810886at2"/>
<evidence type="ECO:0000313" key="2">
    <source>
        <dbReference type="Proteomes" id="UP000256257"/>
    </source>
</evidence>
<evidence type="ECO:0000313" key="1">
    <source>
        <dbReference type="EMBL" id="REC45481.1"/>
    </source>
</evidence>
<evidence type="ECO:0008006" key="3">
    <source>
        <dbReference type="Google" id="ProtNLM"/>
    </source>
</evidence>
<dbReference type="AlphaFoldDB" id="A0A3D9AVX4"/>
<proteinExistence type="predicted"/>
<dbReference type="Proteomes" id="UP000256257">
    <property type="component" value="Unassembled WGS sequence"/>
</dbReference>
<comment type="caution">
    <text evidence="1">The sequence shown here is derived from an EMBL/GenBank/DDBJ whole genome shotgun (WGS) entry which is preliminary data.</text>
</comment>
<keyword evidence="2" id="KW-1185">Reference proteome</keyword>
<dbReference type="InterPro" id="IPR009412">
    <property type="entry name" value="DUF1062"/>
</dbReference>
<reference evidence="1 2" key="1">
    <citation type="submission" date="2018-06" db="EMBL/GenBank/DDBJ databases">
        <title>Novel Chryseobacterium species.</title>
        <authorList>
            <person name="Newman J."/>
            <person name="Hugo C."/>
            <person name="Oosthuizen L."/>
            <person name="Charimba G."/>
        </authorList>
    </citation>
    <scope>NUCLEOTIDE SEQUENCE [LARGE SCALE GENOMIC DNA]</scope>
    <source>
        <strain evidence="1 2">7_F195</strain>
    </source>
</reference>
<sequence length="201" mass="23613">MSQEYIWEVKAKNTPLIKKKCNHCDSSRFYSSDKFRLNAQKKNIDIWLIYRCVKCKNTFNMTLFSRTRAESIPKDLFGRMLENDRETAWKYAFCHEIKRKNHVEADPDSVAYEIGYPLIEEIMNSDGDIISFTIQYPFDFGIRISSVIRMCLHLSASRFDRLMEADAIEYQGKLLHKKQKIKDGDTLMIKKDALAKLYDGI</sequence>
<accession>A0A3D9AVX4</accession>
<organism evidence="1 2">
    <name type="scientific">Chryseobacterium pennipullorum</name>
    <dbReference type="NCBI Taxonomy" id="2258963"/>
    <lineage>
        <taxon>Bacteria</taxon>
        <taxon>Pseudomonadati</taxon>
        <taxon>Bacteroidota</taxon>
        <taxon>Flavobacteriia</taxon>
        <taxon>Flavobacteriales</taxon>
        <taxon>Weeksellaceae</taxon>
        <taxon>Chryseobacterium group</taxon>
        <taxon>Chryseobacterium</taxon>
    </lineage>
</organism>
<dbReference type="RefSeq" id="WP_115929344.1">
    <property type="nucleotide sequence ID" value="NZ_QNVV01000016.1"/>
</dbReference>
<name>A0A3D9AVX4_9FLAO</name>
<dbReference type="EMBL" id="QNVV01000016">
    <property type="protein sequence ID" value="REC45481.1"/>
    <property type="molecule type" value="Genomic_DNA"/>
</dbReference>